<evidence type="ECO:0000256" key="2">
    <source>
        <dbReference type="PROSITE-ProRule" id="PRU00335"/>
    </source>
</evidence>
<dbReference type="PANTHER" id="PTHR43479">
    <property type="entry name" value="ACREF/ENVCD OPERON REPRESSOR-RELATED"/>
    <property type="match status" value="1"/>
</dbReference>
<evidence type="ECO:0000313" key="5">
    <source>
        <dbReference type="Proteomes" id="UP000294887"/>
    </source>
</evidence>
<feature type="DNA-binding region" description="H-T-H motif" evidence="2">
    <location>
        <begin position="35"/>
        <end position="54"/>
    </location>
</feature>
<dbReference type="Gene3D" id="1.10.357.10">
    <property type="entry name" value="Tetracycline Repressor, domain 2"/>
    <property type="match status" value="1"/>
</dbReference>
<dbReference type="InterPro" id="IPR009057">
    <property type="entry name" value="Homeodomain-like_sf"/>
</dbReference>
<dbReference type="InterPro" id="IPR036271">
    <property type="entry name" value="Tet_transcr_reg_TetR-rel_C_sf"/>
</dbReference>
<dbReference type="PANTHER" id="PTHR43479:SF11">
    <property type="entry name" value="ACREF_ENVCD OPERON REPRESSOR-RELATED"/>
    <property type="match status" value="1"/>
</dbReference>
<dbReference type="InterPro" id="IPR050624">
    <property type="entry name" value="HTH-type_Tx_Regulator"/>
</dbReference>
<dbReference type="SUPFAM" id="SSF46689">
    <property type="entry name" value="Homeodomain-like"/>
    <property type="match status" value="1"/>
</dbReference>
<dbReference type="AlphaFoldDB" id="A0A4R1F517"/>
<keyword evidence="5" id="KW-1185">Reference proteome</keyword>
<dbReference type="GO" id="GO:0003677">
    <property type="term" value="F:DNA binding"/>
    <property type="evidence" value="ECO:0007669"/>
    <property type="project" value="UniProtKB-UniRule"/>
</dbReference>
<dbReference type="PROSITE" id="PS01081">
    <property type="entry name" value="HTH_TETR_1"/>
    <property type="match status" value="1"/>
</dbReference>
<gene>
    <name evidence="4" type="ORF">EV695_2151</name>
</gene>
<comment type="caution">
    <text evidence="4">The sequence shown here is derived from an EMBL/GenBank/DDBJ whole genome shotgun (WGS) entry which is preliminary data.</text>
</comment>
<accession>A0A4R1F517</accession>
<reference evidence="4 5" key="1">
    <citation type="submission" date="2019-03" db="EMBL/GenBank/DDBJ databases">
        <title>Genomic Encyclopedia of Type Strains, Phase IV (KMG-IV): sequencing the most valuable type-strain genomes for metagenomic binning, comparative biology and taxonomic classification.</title>
        <authorList>
            <person name="Goeker M."/>
        </authorList>
    </citation>
    <scope>NUCLEOTIDE SEQUENCE [LARGE SCALE GENOMIC DNA]</scope>
    <source>
        <strain evidence="4 5">DSM 24830</strain>
    </source>
</reference>
<dbReference type="InterPro" id="IPR023772">
    <property type="entry name" value="DNA-bd_HTH_TetR-type_CS"/>
</dbReference>
<dbReference type="PRINTS" id="PR00455">
    <property type="entry name" value="HTHTETR"/>
</dbReference>
<evidence type="ECO:0000259" key="3">
    <source>
        <dbReference type="PROSITE" id="PS50977"/>
    </source>
</evidence>
<feature type="domain" description="HTH tetR-type" evidence="3">
    <location>
        <begin position="12"/>
        <end position="72"/>
    </location>
</feature>
<dbReference type="OrthoDB" id="5816932at2"/>
<proteinExistence type="predicted"/>
<organism evidence="4 5">
    <name type="scientific">Cocleimonas flava</name>
    <dbReference type="NCBI Taxonomy" id="634765"/>
    <lineage>
        <taxon>Bacteria</taxon>
        <taxon>Pseudomonadati</taxon>
        <taxon>Pseudomonadota</taxon>
        <taxon>Gammaproteobacteria</taxon>
        <taxon>Thiotrichales</taxon>
        <taxon>Thiotrichaceae</taxon>
        <taxon>Cocleimonas</taxon>
    </lineage>
</organism>
<evidence type="ECO:0000256" key="1">
    <source>
        <dbReference type="ARBA" id="ARBA00023125"/>
    </source>
</evidence>
<dbReference type="SUPFAM" id="SSF48498">
    <property type="entry name" value="Tetracyclin repressor-like, C-terminal domain"/>
    <property type="match status" value="1"/>
</dbReference>
<dbReference type="Pfam" id="PF00440">
    <property type="entry name" value="TetR_N"/>
    <property type="match status" value="1"/>
</dbReference>
<dbReference type="PROSITE" id="PS50977">
    <property type="entry name" value="HTH_TETR_2"/>
    <property type="match status" value="1"/>
</dbReference>
<dbReference type="Proteomes" id="UP000294887">
    <property type="component" value="Unassembled WGS sequence"/>
</dbReference>
<evidence type="ECO:0000313" key="4">
    <source>
        <dbReference type="EMBL" id="TCJ87639.1"/>
    </source>
</evidence>
<dbReference type="EMBL" id="SMFQ01000003">
    <property type="protein sequence ID" value="TCJ87639.1"/>
    <property type="molecule type" value="Genomic_DNA"/>
</dbReference>
<name>A0A4R1F517_9GAMM</name>
<protein>
    <submittedName>
        <fullName evidence="4">TetR family transcriptional regulator</fullName>
    </submittedName>
</protein>
<sequence length="211" mass="23903">MPYLKREAPNPEPIDCRILTAALDLFVNSGYHNVSVHEIQKQADVSIGSIYKHFGGKDGIAKALYKHILNEMDELVDDVMNEHKSPKKQCEEIIRLLCGYTETHYDIMAFIFHAKHTEFVPDEPLICNTLPFIKIREIVKSGMECGEFREINSWVAASTIFGGVIRMIQLRLDNMIEEPLPTYFETLIDASLNGVLTSDTTKTDNKISAVL</sequence>
<dbReference type="InterPro" id="IPR001647">
    <property type="entry name" value="HTH_TetR"/>
</dbReference>
<dbReference type="RefSeq" id="WP_131905902.1">
    <property type="nucleotide sequence ID" value="NZ_BAAAFU010000004.1"/>
</dbReference>
<keyword evidence="1 2" id="KW-0238">DNA-binding</keyword>